<feature type="chain" id="PRO_5044000889" description="Secreted protein" evidence="1">
    <location>
        <begin position="25"/>
        <end position="114"/>
    </location>
</feature>
<sequence>MLAVYAWTAALWTLLFLPLPGDSASPLLWRCTIREEKQSREDVGHGRSCELARWGVRQADEHRRIFWTLQAAAVLRARGWHGFLASCRCKKAVNNATTITYLTPRYLLPQRTDE</sequence>
<name>A0AAV7NDV7_PLEWA</name>
<dbReference type="Proteomes" id="UP001066276">
    <property type="component" value="Chromosome 8"/>
</dbReference>
<protein>
    <recommendedName>
        <fullName evidence="4">Secreted protein</fullName>
    </recommendedName>
</protein>
<keyword evidence="1" id="KW-0732">Signal</keyword>
<keyword evidence="3" id="KW-1185">Reference proteome</keyword>
<dbReference type="EMBL" id="JANPWB010000012">
    <property type="protein sequence ID" value="KAJ1114151.1"/>
    <property type="molecule type" value="Genomic_DNA"/>
</dbReference>
<reference evidence="2" key="1">
    <citation type="journal article" date="2022" name="bioRxiv">
        <title>Sequencing and chromosome-scale assembly of the giantPleurodeles waltlgenome.</title>
        <authorList>
            <person name="Brown T."/>
            <person name="Elewa A."/>
            <person name="Iarovenko S."/>
            <person name="Subramanian E."/>
            <person name="Araus A.J."/>
            <person name="Petzold A."/>
            <person name="Susuki M."/>
            <person name="Suzuki K.-i.T."/>
            <person name="Hayashi T."/>
            <person name="Toyoda A."/>
            <person name="Oliveira C."/>
            <person name="Osipova E."/>
            <person name="Leigh N.D."/>
            <person name="Simon A."/>
            <person name="Yun M.H."/>
        </authorList>
    </citation>
    <scope>NUCLEOTIDE SEQUENCE</scope>
    <source>
        <strain evidence="2">20211129_DDA</strain>
        <tissue evidence="2">Liver</tissue>
    </source>
</reference>
<evidence type="ECO:0000313" key="2">
    <source>
        <dbReference type="EMBL" id="KAJ1114151.1"/>
    </source>
</evidence>
<evidence type="ECO:0008006" key="4">
    <source>
        <dbReference type="Google" id="ProtNLM"/>
    </source>
</evidence>
<feature type="signal peptide" evidence="1">
    <location>
        <begin position="1"/>
        <end position="24"/>
    </location>
</feature>
<proteinExistence type="predicted"/>
<evidence type="ECO:0000256" key="1">
    <source>
        <dbReference type="SAM" id="SignalP"/>
    </source>
</evidence>
<accession>A0AAV7NDV7</accession>
<gene>
    <name evidence="2" type="ORF">NDU88_002390</name>
</gene>
<organism evidence="2 3">
    <name type="scientific">Pleurodeles waltl</name>
    <name type="common">Iberian ribbed newt</name>
    <dbReference type="NCBI Taxonomy" id="8319"/>
    <lineage>
        <taxon>Eukaryota</taxon>
        <taxon>Metazoa</taxon>
        <taxon>Chordata</taxon>
        <taxon>Craniata</taxon>
        <taxon>Vertebrata</taxon>
        <taxon>Euteleostomi</taxon>
        <taxon>Amphibia</taxon>
        <taxon>Batrachia</taxon>
        <taxon>Caudata</taxon>
        <taxon>Salamandroidea</taxon>
        <taxon>Salamandridae</taxon>
        <taxon>Pleurodelinae</taxon>
        <taxon>Pleurodeles</taxon>
    </lineage>
</organism>
<dbReference type="AlphaFoldDB" id="A0AAV7NDV7"/>
<evidence type="ECO:0000313" key="3">
    <source>
        <dbReference type="Proteomes" id="UP001066276"/>
    </source>
</evidence>
<comment type="caution">
    <text evidence="2">The sequence shown here is derived from an EMBL/GenBank/DDBJ whole genome shotgun (WGS) entry which is preliminary data.</text>
</comment>